<dbReference type="PANTHER" id="PTHR24399">
    <property type="entry name" value="ZINC FINGER AND BTB DOMAIN-CONTAINING"/>
    <property type="match status" value="1"/>
</dbReference>
<keyword evidence="5" id="KW-0805">Transcription regulation</keyword>
<feature type="region of interest" description="Disordered" evidence="9">
    <location>
        <begin position="40"/>
        <end position="74"/>
    </location>
</feature>
<evidence type="ECO:0000256" key="2">
    <source>
        <dbReference type="ARBA" id="ARBA00022723"/>
    </source>
</evidence>
<dbReference type="Gene3D" id="3.30.160.60">
    <property type="entry name" value="Classic Zinc Finger"/>
    <property type="match status" value="7"/>
</dbReference>
<feature type="compositionally biased region" description="Polar residues" evidence="9">
    <location>
        <begin position="337"/>
        <end position="347"/>
    </location>
</feature>
<evidence type="ECO:0000313" key="11">
    <source>
        <dbReference type="EMBL" id="CAL8086842.1"/>
    </source>
</evidence>
<evidence type="ECO:0000313" key="12">
    <source>
        <dbReference type="Proteomes" id="UP001642540"/>
    </source>
</evidence>
<feature type="region of interest" description="Disordered" evidence="9">
    <location>
        <begin position="333"/>
        <end position="358"/>
    </location>
</feature>
<dbReference type="PANTHER" id="PTHR24399:SF70">
    <property type="entry name" value="C2H2-TYPE DOMAIN-CONTAINING PROTEIN"/>
    <property type="match status" value="1"/>
</dbReference>
<feature type="domain" description="C2H2-type" evidence="10">
    <location>
        <begin position="152"/>
        <end position="179"/>
    </location>
</feature>
<feature type="compositionally biased region" description="Polar residues" evidence="9">
    <location>
        <begin position="45"/>
        <end position="56"/>
    </location>
</feature>
<keyword evidence="7" id="KW-0539">Nucleus</keyword>
<name>A0ABP1Q2E0_9HEXA</name>
<sequence length="498" mass="56591">MTVGVEDFSENGEDCRVRDESPQAIDIREQRSHIAIIQMAPPAPNSSRNVSNSPQVNPVRYPPENAPTAGGSRSVVRSTRIVKGKAENQPKKRHQCSVQGCTYSTPHTKDLARHMRKHTGEKPYTCDRCTKSFTRYDKLVMHIRIHEGYRPFSCQLCNYAAIDLSSLRKHVRTHTDERPYKCHLCPYSSKDSSQLVVHLRHHTGDSPYSCTYSGCDAAFKTPSDLSRHTRLHTGEKPYKCLYCDYRAAVKCNLNVHMKRHTHPSKKTTKNSIAEVQEDFMMPEQRNGNGSDNDINNGTSNSDLLPFQYACKLCDYKADTIEWFSIHMEELHPDSNRSVRSSADPNKTNSRRKKRKDYDEQRNFQCSTCNASFVCEESLRCHIRQHGTVPNKPANVDPEVYYTPPNRIRIVRAIGNYTPNDANYTLHELDRVPVLQSVITENPSVITCSSASSQHGTETSHMHLANFSNHAHPPDIPNQIPHGNVIYQIHDQLQPNSVV</sequence>
<feature type="region of interest" description="Disordered" evidence="9">
    <location>
        <begin position="1"/>
        <end position="20"/>
    </location>
</feature>
<evidence type="ECO:0000256" key="4">
    <source>
        <dbReference type="ARBA" id="ARBA00022833"/>
    </source>
</evidence>
<feature type="domain" description="C2H2-type" evidence="10">
    <location>
        <begin position="180"/>
        <end position="207"/>
    </location>
</feature>
<dbReference type="SUPFAM" id="SSF57667">
    <property type="entry name" value="beta-beta-alpha zinc fingers"/>
    <property type="match status" value="4"/>
</dbReference>
<dbReference type="InterPro" id="IPR013087">
    <property type="entry name" value="Znf_C2H2_type"/>
</dbReference>
<feature type="domain" description="C2H2-type" evidence="10">
    <location>
        <begin position="238"/>
        <end position="267"/>
    </location>
</feature>
<reference evidence="11 12" key="1">
    <citation type="submission" date="2024-08" db="EMBL/GenBank/DDBJ databases">
        <authorList>
            <person name="Cucini C."/>
            <person name="Frati F."/>
        </authorList>
    </citation>
    <scope>NUCLEOTIDE SEQUENCE [LARGE SCALE GENOMIC DNA]</scope>
</reference>
<keyword evidence="8" id="KW-0863">Zinc-finger</keyword>
<evidence type="ECO:0000256" key="3">
    <source>
        <dbReference type="ARBA" id="ARBA00022737"/>
    </source>
</evidence>
<dbReference type="Proteomes" id="UP001642540">
    <property type="component" value="Unassembled WGS sequence"/>
</dbReference>
<dbReference type="PROSITE" id="PS50157">
    <property type="entry name" value="ZINC_FINGER_C2H2_2"/>
    <property type="match status" value="7"/>
</dbReference>
<keyword evidence="4" id="KW-0862">Zinc</keyword>
<keyword evidence="12" id="KW-1185">Reference proteome</keyword>
<evidence type="ECO:0000256" key="8">
    <source>
        <dbReference type="PROSITE-ProRule" id="PRU00042"/>
    </source>
</evidence>
<gene>
    <name evidence="11" type="ORF">ODALV1_LOCUS6558</name>
</gene>
<dbReference type="EMBL" id="CAXLJM020000020">
    <property type="protein sequence ID" value="CAL8086842.1"/>
    <property type="molecule type" value="Genomic_DNA"/>
</dbReference>
<comment type="caution">
    <text evidence="11">The sequence shown here is derived from an EMBL/GenBank/DDBJ whole genome shotgun (WGS) entry which is preliminary data.</text>
</comment>
<dbReference type="InterPro" id="IPR036236">
    <property type="entry name" value="Znf_C2H2_sf"/>
</dbReference>
<dbReference type="Pfam" id="PF00096">
    <property type="entry name" value="zf-C2H2"/>
    <property type="match status" value="4"/>
</dbReference>
<keyword evidence="2" id="KW-0479">Metal-binding</keyword>
<protein>
    <recommendedName>
        <fullName evidence="10">C2H2-type domain-containing protein</fullName>
    </recommendedName>
</protein>
<evidence type="ECO:0000256" key="9">
    <source>
        <dbReference type="SAM" id="MobiDB-lite"/>
    </source>
</evidence>
<feature type="domain" description="C2H2-type" evidence="10">
    <location>
        <begin position="124"/>
        <end position="151"/>
    </location>
</feature>
<feature type="domain" description="C2H2-type" evidence="10">
    <location>
        <begin position="363"/>
        <end position="385"/>
    </location>
</feature>
<evidence type="ECO:0000256" key="6">
    <source>
        <dbReference type="ARBA" id="ARBA00023163"/>
    </source>
</evidence>
<dbReference type="SMART" id="SM00355">
    <property type="entry name" value="ZnF_C2H2"/>
    <property type="match status" value="8"/>
</dbReference>
<evidence type="ECO:0000259" key="10">
    <source>
        <dbReference type="PROSITE" id="PS50157"/>
    </source>
</evidence>
<evidence type="ECO:0000256" key="1">
    <source>
        <dbReference type="ARBA" id="ARBA00004123"/>
    </source>
</evidence>
<organism evidence="11 12">
    <name type="scientific">Orchesella dallaii</name>
    <dbReference type="NCBI Taxonomy" id="48710"/>
    <lineage>
        <taxon>Eukaryota</taxon>
        <taxon>Metazoa</taxon>
        <taxon>Ecdysozoa</taxon>
        <taxon>Arthropoda</taxon>
        <taxon>Hexapoda</taxon>
        <taxon>Collembola</taxon>
        <taxon>Entomobryomorpha</taxon>
        <taxon>Entomobryoidea</taxon>
        <taxon>Orchesellidae</taxon>
        <taxon>Orchesellinae</taxon>
        <taxon>Orchesella</taxon>
    </lineage>
</organism>
<accession>A0ABP1Q2E0</accession>
<feature type="domain" description="C2H2-type" evidence="10">
    <location>
        <begin position="94"/>
        <end position="123"/>
    </location>
</feature>
<evidence type="ECO:0000256" key="5">
    <source>
        <dbReference type="ARBA" id="ARBA00023015"/>
    </source>
</evidence>
<keyword evidence="3" id="KW-0677">Repeat</keyword>
<keyword evidence="6" id="KW-0804">Transcription</keyword>
<dbReference type="PROSITE" id="PS00028">
    <property type="entry name" value="ZINC_FINGER_C2H2_1"/>
    <property type="match status" value="3"/>
</dbReference>
<evidence type="ECO:0000256" key="7">
    <source>
        <dbReference type="ARBA" id="ARBA00023242"/>
    </source>
</evidence>
<feature type="domain" description="C2H2-type" evidence="10">
    <location>
        <begin position="208"/>
        <end position="237"/>
    </location>
</feature>
<proteinExistence type="predicted"/>
<comment type="subcellular location">
    <subcellularLocation>
        <location evidence="1">Nucleus</location>
    </subcellularLocation>
</comment>